<evidence type="ECO:0000256" key="1">
    <source>
        <dbReference type="SAM" id="SignalP"/>
    </source>
</evidence>
<dbReference type="InterPro" id="IPR011990">
    <property type="entry name" value="TPR-like_helical_dom_sf"/>
</dbReference>
<organism evidence="2 3">
    <name type="scientific">Roseivirga thermotolerans</name>
    <dbReference type="NCBI Taxonomy" id="1758176"/>
    <lineage>
        <taxon>Bacteria</taxon>
        <taxon>Pseudomonadati</taxon>
        <taxon>Bacteroidota</taxon>
        <taxon>Cytophagia</taxon>
        <taxon>Cytophagales</taxon>
        <taxon>Roseivirgaceae</taxon>
        <taxon>Roseivirga</taxon>
    </lineage>
</organism>
<dbReference type="Pfam" id="PF12771">
    <property type="entry name" value="SusD-like_2"/>
    <property type="match status" value="1"/>
</dbReference>
<dbReference type="EMBL" id="BNAG01000004">
    <property type="protein sequence ID" value="GHE72961.1"/>
    <property type="molecule type" value="Genomic_DNA"/>
</dbReference>
<protein>
    <recommendedName>
        <fullName evidence="4">SusD/RagB family nutrient-binding outer membrane lipoprotein</fullName>
    </recommendedName>
</protein>
<dbReference type="Gene3D" id="1.25.40.390">
    <property type="match status" value="1"/>
</dbReference>
<reference evidence="3" key="1">
    <citation type="journal article" date="2019" name="Int. J. Syst. Evol. Microbiol.">
        <title>The Global Catalogue of Microorganisms (GCM) 10K type strain sequencing project: providing services to taxonomists for standard genome sequencing and annotation.</title>
        <authorList>
            <consortium name="The Broad Institute Genomics Platform"/>
            <consortium name="The Broad Institute Genome Sequencing Center for Infectious Disease"/>
            <person name="Wu L."/>
            <person name="Ma J."/>
        </authorList>
    </citation>
    <scope>NUCLEOTIDE SEQUENCE [LARGE SCALE GENOMIC DNA]</scope>
    <source>
        <strain evidence="3">CGMCC 1.15111</strain>
    </source>
</reference>
<feature type="chain" id="PRO_5046180573" description="SusD/RagB family nutrient-binding outer membrane lipoprotein" evidence="1">
    <location>
        <begin position="24"/>
        <end position="480"/>
    </location>
</feature>
<keyword evidence="1" id="KW-0732">Signal</keyword>
<comment type="caution">
    <text evidence="2">The sequence shown here is derived from an EMBL/GenBank/DDBJ whole genome shotgun (WGS) entry which is preliminary data.</text>
</comment>
<gene>
    <name evidence="2" type="ORF">GCM10011340_31780</name>
</gene>
<name>A0ABQ3I8A2_9BACT</name>
<evidence type="ECO:0008006" key="4">
    <source>
        <dbReference type="Google" id="ProtNLM"/>
    </source>
</evidence>
<proteinExistence type="predicted"/>
<dbReference type="PROSITE" id="PS51257">
    <property type="entry name" value="PROKAR_LIPOPROTEIN"/>
    <property type="match status" value="1"/>
</dbReference>
<accession>A0ABQ3I8A2</accession>
<dbReference type="Proteomes" id="UP000658258">
    <property type="component" value="Unassembled WGS sequence"/>
</dbReference>
<dbReference type="InterPro" id="IPR041662">
    <property type="entry name" value="SusD-like_2"/>
</dbReference>
<evidence type="ECO:0000313" key="3">
    <source>
        <dbReference type="Proteomes" id="UP000658258"/>
    </source>
</evidence>
<sequence length="480" mass="53565">MNTLYKNYILLLISMLFVSCSDGFEEINTNPNAPIEVQPELLFRQVIYDYGEQMSYEGFVAGNLLSQHFAMVDFNLFDRHDLSSPQLGGNPWPIIYRNLRDNELVLEAAGKSPVYEVFEGPALILKAYMAAALTDIYGDVPYFNALNGKQGHITPAYDAQEDIYLASGGILDNLEKAVVAIKNYSGSQTLKGDLLYNGRLQAWINLANSLRIKYLMRISDWVDVAPALQAIVNEGEYIQNNADNATFDFTNSQPNTFRMAVLRSGDFNLFVQSETLEEVLENLNDPRQRVFFRPSEATGNYEGLRNGPDASNTSISVANYSLTGTIFRENTGALDANFMTAWETYFLLAEAAEKGLISQNAQAYYEMGVQLAFEYWQSEMPSSYLTTGNAAYGANGANPLEQIITQKWIANTINGYEGWIEFRRTGFPQLKNVAASLNNGLIPVRMPYPADEAALNAVNYQAATANNKNSVNSKVWWDAN</sequence>
<keyword evidence="3" id="KW-1185">Reference proteome</keyword>
<feature type="signal peptide" evidence="1">
    <location>
        <begin position="1"/>
        <end position="23"/>
    </location>
</feature>
<dbReference type="SUPFAM" id="SSF48452">
    <property type="entry name" value="TPR-like"/>
    <property type="match status" value="1"/>
</dbReference>
<evidence type="ECO:0000313" key="2">
    <source>
        <dbReference type="EMBL" id="GHE72961.1"/>
    </source>
</evidence>
<dbReference type="RefSeq" id="WP_189631274.1">
    <property type="nucleotide sequence ID" value="NZ_BNAG01000004.1"/>
</dbReference>